<reference evidence="1" key="1">
    <citation type="submission" date="2021-02" db="EMBL/GenBank/DDBJ databases">
        <authorList>
            <person name="Han P."/>
        </authorList>
    </citation>
    <scope>NUCLEOTIDE SEQUENCE</scope>
    <source>
        <strain evidence="1">Candidatus Nitrotoga sp. ZN8</strain>
    </source>
</reference>
<dbReference type="AlphaFoldDB" id="A0A916F9G5"/>
<evidence type="ECO:0000313" key="1">
    <source>
        <dbReference type="EMBL" id="CAE6692610.1"/>
    </source>
</evidence>
<sequence length="53" mass="5947">MEGGFRKIRALSIAGLLFCTTLNFSLLIDCSIDDEDFDQSSLSNSLHCNRFCK</sequence>
<dbReference type="Proteomes" id="UP000675882">
    <property type="component" value="Unassembled WGS sequence"/>
</dbReference>
<proteinExistence type="predicted"/>
<evidence type="ECO:0000313" key="2">
    <source>
        <dbReference type="Proteomes" id="UP000675882"/>
    </source>
</evidence>
<organism evidence="1 2">
    <name type="scientific">Candidatus Nitrotoga fabula</name>
    <dbReference type="NCBI Taxonomy" id="2182327"/>
    <lineage>
        <taxon>Bacteria</taxon>
        <taxon>Pseudomonadati</taxon>
        <taxon>Pseudomonadota</taxon>
        <taxon>Betaproteobacteria</taxon>
        <taxon>Nitrosomonadales</taxon>
        <taxon>Gallionellaceae</taxon>
        <taxon>Candidatus Nitrotoga</taxon>
    </lineage>
</organism>
<keyword evidence="2" id="KW-1185">Reference proteome</keyword>
<name>A0A916F9G5_9PROT</name>
<accession>A0A916F9G5</accession>
<comment type="caution">
    <text evidence="1">The sequence shown here is derived from an EMBL/GenBank/DDBJ whole genome shotgun (WGS) entry which is preliminary data.</text>
</comment>
<gene>
    <name evidence="1" type="ORF">NTGZN8_130055</name>
</gene>
<dbReference type="EMBL" id="CAJNBL010000005">
    <property type="protein sequence ID" value="CAE6692610.1"/>
    <property type="molecule type" value="Genomic_DNA"/>
</dbReference>
<protein>
    <submittedName>
        <fullName evidence="1">Uncharacterized protein</fullName>
    </submittedName>
</protein>